<sequence length="82" mass="10091">MVRIHYHKVVCRNVRHYGFRPDYLPPPWSSVILDTTYQLVFLLYNYLFLKKISLYKPKHSFFSSYLYYDINTSVIMYKKLQE</sequence>
<protein>
    <submittedName>
        <fullName evidence="3">Uncharacterized protein</fullName>
    </submittedName>
</protein>
<feature type="transmembrane region" description="Helical" evidence="1">
    <location>
        <begin position="28"/>
        <end position="49"/>
    </location>
</feature>
<dbReference type="AlphaFoldDB" id="A0AA85G6L4"/>
<keyword evidence="2" id="KW-1185">Reference proteome</keyword>
<keyword evidence="1" id="KW-0812">Transmembrane</keyword>
<keyword evidence="1" id="KW-0472">Membrane</keyword>
<keyword evidence="1" id="KW-1133">Transmembrane helix</keyword>
<accession>A0AA85G6L4</accession>
<evidence type="ECO:0000313" key="3">
    <source>
        <dbReference type="WBParaSite" id="SRDH1_8300.1"/>
    </source>
</evidence>
<dbReference type="WBParaSite" id="SRDH1_8300.1">
    <property type="protein sequence ID" value="SRDH1_8300.1"/>
    <property type="gene ID" value="SRDH1_8300"/>
</dbReference>
<evidence type="ECO:0000256" key="1">
    <source>
        <dbReference type="SAM" id="Phobius"/>
    </source>
</evidence>
<reference evidence="2" key="1">
    <citation type="submission" date="2022-06" db="EMBL/GenBank/DDBJ databases">
        <authorList>
            <person name="Berger JAMES D."/>
            <person name="Berger JAMES D."/>
        </authorList>
    </citation>
    <scope>NUCLEOTIDE SEQUENCE [LARGE SCALE GENOMIC DNA]</scope>
</reference>
<dbReference type="Proteomes" id="UP000050792">
    <property type="component" value="Unassembled WGS sequence"/>
</dbReference>
<name>A0AA85G6L4_9TREM</name>
<reference evidence="3" key="2">
    <citation type="submission" date="2023-11" db="UniProtKB">
        <authorList>
            <consortium name="WormBaseParasite"/>
        </authorList>
    </citation>
    <scope>IDENTIFICATION</scope>
</reference>
<proteinExistence type="predicted"/>
<evidence type="ECO:0000313" key="2">
    <source>
        <dbReference type="Proteomes" id="UP000050792"/>
    </source>
</evidence>
<organism evidence="2 3">
    <name type="scientific">Schistosoma rodhaini</name>
    <dbReference type="NCBI Taxonomy" id="6188"/>
    <lineage>
        <taxon>Eukaryota</taxon>
        <taxon>Metazoa</taxon>
        <taxon>Spiralia</taxon>
        <taxon>Lophotrochozoa</taxon>
        <taxon>Platyhelminthes</taxon>
        <taxon>Trematoda</taxon>
        <taxon>Digenea</taxon>
        <taxon>Strigeidida</taxon>
        <taxon>Schistosomatoidea</taxon>
        <taxon>Schistosomatidae</taxon>
        <taxon>Schistosoma</taxon>
    </lineage>
</organism>